<dbReference type="Gene3D" id="2.60.40.60">
    <property type="entry name" value="Cadherins"/>
    <property type="match status" value="1"/>
</dbReference>
<keyword evidence="5" id="KW-1185">Reference proteome</keyword>
<evidence type="ECO:0000313" key="5">
    <source>
        <dbReference type="Proteomes" id="UP001241835"/>
    </source>
</evidence>
<dbReference type="CDD" id="cd11304">
    <property type="entry name" value="Cadherin_repeat"/>
    <property type="match status" value="1"/>
</dbReference>
<dbReference type="EMBL" id="OQ198717">
    <property type="protein sequence ID" value="WEU69746.1"/>
    <property type="molecule type" value="Genomic_DNA"/>
</dbReference>
<name>A0AAF0D526_9CAUD</name>
<accession>A0AAF0D526</accession>
<reference evidence="4 5" key="1">
    <citation type="submission" date="2023-01" db="EMBL/GenBank/DDBJ databases">
        <title>New crAssphage isolates infecting Bacteroides cellulosilyticus.</title>
        <authorList>
            <person name="Papudeshi B."/>
            <person name="Vega A.A."/>
            <person name="Souza C."/>
            <person name="Giles S.K."/>
            <person name="Mallawaarachchi V."/>
            <person name="Roach M.J."/>
            <person name="An M."/>
            <person name="Jacobson N."/>
            <person name="McNair K."/>
            <person name="Mora M.F."/>
            <person name="Pastrana K."/>
            <person name="Leigh C."/>
            <person name="Cram C."/>
            <person name="Plewa W.S."/>
            <person name="Grigson S.R."/>
            <person name="Bouras G.S."/>
            <person name="Decewicz P."/>
            <person name="Luque A."/>
            <person name="Droit L."/>
            <person name="Handley S."/>
            <person name="Segall A.M."/>
            <person name="Dinsdale E.A."/>
            <person name="Edwards R.A."/>
        </authorList>
    </citation>
    <scope>NUCLEOTIDE SEQUENCE [LARGE SCALE GENOMIC DNA]</scope>
    <source>
        <strain evidence="4">Bc01</strain>
    </source>
</reference>
<evidence type="ECO:0000259" key="3">
    <source>
        <dbReference type="Pfam" id="PF13229"/>
    </source>
</evidence>
<proteinExistence type="predicted"/>
<dbReference type="GO" id="GO:0016020">
    <property type="term" value="C:membrane"/>
    <property type="evidence" value="ECO:0007669"/>
    <property type="project" value="InterPro"/>
</dbReference>
<dbReference type="SUPFAM" id="SSF49313">
    <property type="entry name" value="Cadherin-like"/>
    <property type="match status" value="1"/>
</dbReference>
<feature type="domain" description="Right handed beta helix" evidence="3">
    <location>
        <begin position="248"/>
        <end position="388"/>
    </location>
</feature>
<sequence length="578" mass="60861">MALNITINKTAVAASYPAGSTVATAVASGGTTPYTYSLATGGDYFNIDSSTGVVTTKALMDAGSIQSFSVTATDSNSTPESITSGVVYPNIQAAIQNKFSNSNMIYKITKDIDLGNGILTIPDNCTLDFQGGSFNNGTIVGSNTKIESGLTKIFGTDITLSGTWIADSLSPEHFGTTGINATQDTTYIQKALDCCSAINIKTVKLQNKTYQINSSLFIQSNIKLEGAASRVWNNGSATILSLAENVTGITVESTGVEINDLKIIGDTTNTGISFTNRSYYFSGNRIITTGLGIGFDIQSSWTYIFNLCRVEGGTIGFKIQEGTSGTFNSCVAFSCTEYGFYVTKLNYGSFNGCGTDGCKYGFYFTDACRGVTLSSCGCENTQVGGYMVKCGARAYVTITAFSVGTMADIDCDLFIFEDGCRVSLIDLNVGSLYHPTGNTLIVSSGASVALINCYLTGNVTGLEYCTTIGTISARLKDTTVSKINSVQLTTPALESQGTQIITQAPLNSVYLAVATNLAASTARGFSIITIPTSYGSATVDKIVTDGTCEFSVDSTGNIIAKNISASTRTYTVSLLKLR</sequence>
<dbReference type="GO" id="GO:0005509">
    <property type="term" value="F:calcium ion binding"/>
    <property type="evidence" value="ECO:0007669"/>
    <property type="project" value="InterPro"/>
</dbReference>
<dbReference type="InterPro" id="IPR011050">
    <property type="entry name" value="Pectin_lyase_fold/virulence"/>
</dbReference>
<dbReference type="GO" id="GO:0044423">
    <property type="term" value="C:virion component"/>
    <property type="evidence" value="ECO:0007669"/>
    <property type="project" value="UniProtKB-KW"/>
</dbReference>
<organism evidence="4 5">
    <name type="scientific">Kehishuvirus sp. 'tikkala'</name>
    <dbReference type="NCBI Taxonomy" id="3028513"/>
    <lineage>
        <taxon>Viruses</taxon>
        <taxon>Duplodnaviria</taxon>
        <taxon>Heunggongvirae</taxon>
        <taxon>Uroviricota</taxon>
        <taxon>Caudoviricetes</taxon>
        <taxon>Crassvirales</taxon>
        <taxon>Steigviridae</taxon>
        <taxon>Asinivirinae</taxon>
        <taxon>Kehishuvirus</taxon>
    </lineage>
</organism>
<evidence type="ECO:0000256" key="1">
    <source>
        <dbReference type="ARBA" id="ARBA00004328"/>
    </source>
</evidence>
<comment type="subcellular location">
    <subcellularLocation>
        <location evidence="1">Virion</location>
    </subcellularLocation>
</comment>
<evidence type="ECO:0000256" key="2">
    <source>
        <dbReference type="ARBA" id="ARBA00022844"/>
    </source>
</evidence>
<dbReference type="InterPro" id="IPR012334">
    <property type="entry name" value="Pectin_lyas_fold"/>
</dbReference>
<dbReference type="InterPro" id="IPR015919">
    <property type="entry name" value="Cadherin-like_sf"/>
</dbReference>
<dbReference type="GO" id="GO:0019058">
    <property type="term" value="P:viral life cycle"/>
    <property type="evidence" value="ECO:0007669"/>
    <property type="project" value="UniProtKB-ARBA"/>
</dbReference>
<dbReference type="Pfam" id="PF13229">
    <property type="entry name" value="Beta_helix"/>
    <property type="match status" value="1"/>
</dbReference>
<keyword evidence="2" id="KW-0946">Virion</keyword>
<dbReference type="Proteomes" id="UP001241835">
    <property type="component" value="Segment"/>
</dbReference>
<dbReference type="Gene3D" id="2.160.20.10">
    <property type="entry name" value="Single-stranded right-handed beta-helix, Pectin lyase-like"/>
    <property type="match status" value="1"/>
</dbReference>
<dbReference type="SUPFAM" id="SSF51126">
    <property type="entry name" value="Pectin lyase-like"/>
    <property type="match status" value="1"/>
</dbReference>
<dbReference type="InterPro" id="IPR039448">
    <property type="entry name" value="Beta_helix"/>
</dbReference>
<dbReference type="GO" id="GO:0051701">
    <property type="term" value="P:biological process involved in interaction with host"/>
    <property type="evidence" value="ECO:0007669"/>
    <property type="project" value="UniProtKB-ARBA"/>
</dbReference>
<protein>
    <recommendedName>
        <fullName evidence="3">Right handed beta helix domain-containing protein</fullName>
    </recommendedName>
</protein>
<evidence type="ECO:0000313" key="4">
    <source>
        <dbReference type="EMBL" id="WEU69746.1"/>
    </source>
</evidence>